<sequence>MMMSHIAWGCLDEMEACLQLERPCCMGSVGGQTRGDKIRSEVIRERWEWPAWWTSEGGETKMVWTCEEAGLRRPVRECEGGTWLASPHEDMTLDRKEWRCIKVV</sequence>
<feature type="non-terminal residue" evidence="1">
    <location>
        <position position="104"/>
    </location>
</feature>
<dbReference type="AlphaFoldDB" id="A0A9J6AYW9"/>
<comment type="caution">
    <text evidence="1">The sequence shown here is derived from an EMBL/GenBank/DDBJ whole genome shotgun (WGS) entry which is preliminary data.</text>
</comment>
<gene>
    <name evidence="1" type="ORF">H5410_001397</name>
</gene>
<dbReference type="Proteomes" id="UP000824120">
    <property type="component" value="Chromosome 1"/>
</dbReference>
<evidence type="ECO:0000313" key="1">
    <source>
        <dbReference type="EMBL" id="KAG5629680.1"/>
    </source>
</evidence>
<organism evidence="1 2">
    <name type="scientific">Solanum commersonii</name>
    <name type="common">Commerson's wild potato</name>
    <name type="synonym">Commerson's nightshade</name>
    <dbReference type="NCBI Taxonomy" id="4109"/>
    <lineage>
        <taxon>Eukaryota</taxon>
        <taxon>Viridiplantae</taxon>
        <taxon>Streptophyta</taxon>
        <taxon>Embryophyta</taxon>
        <taxon>Tracheophyta</taxon>
        <taxon>Spermatophyta</taxon>
        <taxon>Magnoliopsida</taxon>
        <taxon>eudicotyledons</taxon>
        <taxon>Gunneridae</taxon>
        <taxon>Pentapetalae</taxon>
        <taxon>asterids</taxon>
        <taxon>lamiids</taxon>
        <taxon>Solanales</taxon>
        <taxon>Solanaceae</taxon>
        <taxon>Solanoideae</taxon>
        <taxon>Solaneae</taxon>
        <taxon>Solanum</taxon>
    </lineage>
</organism>
<accession>A0A9J6AYW9</accession>
<proteinExistence type="predicted"/>
<name>A0A9J6AYW9_SOLCO</name>
<reference evidence="1 2" key="1">
    <citation type="submission" date="2020-09" db="EMBL/GenBank/DDBJ databases">
        <title>De no assembly of potato wild relative species, Solanum commersonii.</title>
        <authorList>
            <person name="Cho K."/>
        </authorList>
    </citation>
    <scope>NUCLEOTIDE SEQUENCE [LARGE SCALE GENOMIC DNA]</scope>
    <source>
        <strain evidence="1">LZ3.2</strain>
        <tissue evidence="1">Leaf</tissue>
    </source>
</reference>
<keyword evidence="2" id="KW-1185">Reference proteome</keyword>
<evidence type="ECO:0000313" key="2">
    <source>
        <dbReference type="Proteomes" id="UP000824120"/>
    </source>
</evidence>
<protein>
    <submittedName>
        <fullName evidence="1">Uncharacterized protein</fullName>
    </submittedName>
</protein>
<dbReference type="EMBL" id="JACXVP010000001">
    <property type="protein sequence ID" value="KAG5629680.1"/>
    <property type="molecule type" value="Genomic_DNA"/>
</dbReference>